<dbReference type="EMBL" id="QGMF01000689">
    <property type="protein sequence ID" value="TVY14438.1"/>
    <property type="molecule type" value="Genomic_DNA"/>
</dbReference>
<evidence type="ECO:0000313" key="3">
    <source>
        <dbReference type="Proteomes" id="UP000469559"/>
    </source>
</evidence>
<dbReference type="GO" id="GO:0050660">
    <property type="term" value="F:flavin adenine dinucleotide binding"/>
    <property type="evidence" value="ECO:0007669"/>
    <property type="project" value="TreeGrafter"/>
</dbReference>
<dbReference type="AlphaFoldDB" id="A0A8T9B3E8"/>
<dbReference type="Proteomes" id="UP000469559">
    <property type="component" value="Unassembled WGS sequence"/>
</dbReference>
<evidence type="ECO:0000313" key="2">
    <source>
        <dbReference type="EMBL" id="TVY14438.1"/>
    </source>
</evidence>
<dbReference type="PANTHER" id="PTHR43735:SF24">
    <property type="entry name" value="NUCLEOTIDE-DISULPHIDE OXIDOREDUCTASE AMID-LIKE, PUTATIVE (AFU_ORTHOLOGUE AFUA_1G17180)-RELATED"/>
    <property type="match status" value="1"/>
</dbReference>
<comment type="caution">
    <text evidence="2">The sequence shown here is derived from an EMBL/GenBank/DDBJ whole genome shotgun (WGS) entry which is preliminary data.</text>
</comment>
<dbReference type="PRINTS" id="PR00368">
    <property type="entry name" value="FADPNR"/>
</dbReference>
<dbReference type="PANTHER" id="PTHR43735">
    <property type="entry name" value="APOPTOSIS-INDUCING FACTOR 1"/>
    <property type="match status" value="1"/>
</dbReference>
<proteinExistence type="predicted"/>
<gene>
    <name evidence="2" type="primary">ptaL_0</name>
    <name evidence="2" type="ORF">LARI1_G006571</name>
</gene>
<dbReference type="Pfam" id="PF07992">
    <property type="entry name" value="Pyr_redox_2"/>
    <property type="match status" value="1"/>
</dbReference>
<keyword evidence="3" id="KW-1185">Reference proteome</keyword>
<dbReference type="GO" id="GO:0004174">
    <property type="term" value="F:electron-transferring-flavoprotein dehydrogenase activity"/>
    <property type="evidence" value="ECO:0007669"/>
    <property type="project" value="TreeGrafter"/>
</dbReference>
<dbReference type="InterPro" id="IPR023753">
    <property type="entry name" value="FAD/NAD-binding_dom"/>
</dbReference>
<organism evidence="2 3">
    <name type="scientific">Lachnellula arida</name>
    <dbReference type="NCBI Taxonomy" id="1316785"/>
    <lineage>
        <taxon>Eukaryota</taxon>
        <taxon>Fungi</taxon>
        <taxon>Dikarya</taxon>
        <taxon>Ascomycota</taxon>
        <taxon>Pezizomycotina</taxon>
        <taxon>Leotiomycetes</taxon>
        <taxon>Helotiales</taxon>
        <taxon>Lachnaceae</taxon>
        <taxon>Lachnellula</taxon>
    </lineage>
</organism>
<protein>
    <submittedName>
        <fullName evidence="2">Oxidoreductase ptaL</fullName>
    </submittedName>
</protein>
<dbReference type="PRINTS" id="PR00411">
    <property type="entry name" value="PNDRDTASEI"/>
</dbReference>
<dbReference type="SUPFAM" id="SSF51905">
    <property type="entry name" value="FAD/NAD(P)-binding domain"/>
    <property type="match status" value="1"/>
</dbReference>
<reference evidence="2 3" key="1">
    <citation type="submission" date="2018-05" db="EMBL/GenBank/DDBJ databases">
        <title>Whole genome sequencing for identification of molecular markers to develop diagnostic detection tools for the regulated plant pathogen Lachnellula willkommii.</title>
        <authorList>
            <person name="Giroux E."/>
            <person name="Bilodeau G."/>
        </authorList>
    </citation>
    <scope>NUCLEOTIDE SEQUENCE [LARGE SCALE GENOMIC DNA]</scope>
    <source>
        <strain evidence="2 3">CBS 203.66</strain>
    </source>
</reference>
<dbReference type="Gene3D" id="3.50.50.100">
    <property type="match status" value="1"/>
</dbReference>
<dbReference type="OrthoDB" id="202203at2759"/>
<name>A0A8T9B3E8_9HELO</name>
<dbReference type="GO" id="GO:0005737">
    <property type="term" value="C:cytoplasm"/>
    <property type="evidence" value="ECO:0007669"/>
    <property type="project" value="TreeGrafter"/>
</dbReference>
<sequence>MSARYMGRAAGGVSGVQGIMQGYPIKTSEFGRVLVSDDLIKYQITEIMASPIAAISATPLLISTSASLLLASRTEHVTRIPKSSQASTMFSPESFYRPHILVVGGSYGGLSVVANLLNLMKGGAQMSSPELPPELENVPKAQPRITILDERDGIYHTMGSPLVMSSSSFAREAWRCFKDIPQFEEDVRVVQGKALSIDVASRVAKYHKHDEDATQEMPYDFLVVATGTQRRWPVVPEALHKTEYLQNIDSHIQRVRDAKQVVVVGGGAVGVEFAAEIKTMFPKTNVTLIQSRPTVLAAEPLPAAFKQKAAERLEELGIEVRLGCRVVTQTKTSIEGHNTNVLALSNGDSIVADEVVCTNLPHNASTGFLPKEILDEHGYISVQSTLQFPSSIVNAELHYAVGDAVSWSGIKRVGNAFIMGQFVATNLLMQIHGGAWALPFRRPGDAVDKNPAVPTKLVDCPPMKPMMALSLGKVALVYRGDDSGEWTEEDQEAVVGRGLGIEPLELLVEQNKAHFWATA</sequence>
<dbReference type="InterPro" id="IPR036188">
    <property type="entry name" value="FAD/NAD-bd_sf"/>
</dbReference>
<evidence type="ECO:0000259" key="1">
    <source>
        <dbReference type="Pfam" id="PF07992"/>
    </source>
</evidence>
<accession>A0A8T9B3E8</accession>
<feature type="domain" description="FAD/NAD(P)-binding" evidence="1">
    <location>
        <begin position="100"/>
        <end position="417"/>
    </location>
</feature>